<dbReference type="CDD" id="cd00671">
    <property type="entry name" value="ArgRS_core"/>
    <property type="match status" value="1"/>
</dbReference>
<evidence type="ECO:0000256" key="10">
    <source>
        <dbReference type="ARBA" id="ARBA00023146"/>
    </source>
</evidence>
<dbReference type="PRINTS" id="PR01038">
    <property type="entry name" value="TRNASYNTHARG"/>
</dbReference>
<dbReference type="SUPFAM" id="SSF47323">
    <property type="entry name" value="Anticodon-binding domain of a subclass of class I aminoacyl-tRNA synthetases"/>
    <property type="match status" value="1"/>
</dbReference>
<dbReference type="InterPro" id="IPR014729">
    <property type="entry name" value="Rossmann-like_a/b/a_fold"/>
</dbReference>
<dbReference type="InterPro" id="IPR035684">
    <property type="entry name" value="ArgRS_core"/>
</dbReference>
<dbReference type="SUPFAM" id="SSF55190">
    <property type="entry name" value="Arginyl-tRNA synthetase (ArgRS), N-terminal 'additional' domain"/>
    <property type="match status" value="1"/>
</dbReference>
<dbReference type="EMBL" id="BRYA01000737">
    <property type="protein sequence ID" value="GMI31157.1"/>
    <property type="molecule type" value="Genomic_DNA"/>
</dbReference>
<evidence type="ECO:0000256" key="6">
    <source>
        <dbReference type="ARBA" id="ARBA00022598"/>
    </source>
</evidence>
<evidence type="ECO:0000256" key="12">
    <source>
        <dbReference type="ARBA" id="ARBA00049339"/>
    </source>
</evidence>
<dbReference type="Pfam" id="PF05746">
    <property type="entry name" value="DALR_1"/>
    <property type="match status" value="1"/>
</dbReference>
<dbReference type="GO" id="GO:0005737">
    <property type="term" value="C:cytoplasm"/>
    <property type="evidence" value="ECO:0007669"/>
    <property type="project" value="UniProtKB-SubCell"/>
</dbReference>
<dbReference type="FunFam" id="1.10.730.10:FF:000006">
    <property type="entry name" value="Arginyl-tRNA synthetase 2, mitochondrial"/>
    <property type="match status" value="1"/>
</dbReference>
<dbReference type="Proteomes" id="UP001165065">
    <property type="component" value="Unassembled WGS sequence"/>
</dbReference>
<dbReference type="InterPro" id="IPR009080">
    <property type="entry name" value="tRNAsynth_Ia_anticodon-bd"/>
</dbReference>
<dbReference type="InterPro" id="IPR001412">
    <property type="entry name" value="aa-tRNA-synth_I_CS"/>
</dbReference>
<reference evidence="16" key="1">
    <citation type="journal article" date="2023" name="Commun. Biol.">
        <title>Genome analysis of Parmales, the sister group of diatoms, reveals the evolutionary specialization of diatoms from phago-mixotrophs to photoautotrophs.</title>
        <authorList>
            <person name="Ban H."/>
            <person name="Sato S."/>
            <person name="Yoshikawa S."/>
            <person name="Yamada K."/>
            <person name="Nakamura Y."/>
            <person name="Ichinomiya M."/>
            <person name="Sato N."/>
            <person name="Blanc-Mathieu R."/>
            <person name="Endo H."/>
            <person name="Kuwata A."/>
            <person name="Ogata H."/>
        </authorList>
    </citation>
    <scope>NUCLEOTIDE SEQUENCE [LARGE SCALE GENOMIC DNA]</scope>
</reference>
<evidence type="ECO:0000256" key="1">
    <source>
        <dbReference type="ARBA" id="ARBA00004496"/>
    </source>
</evidence>
<evidence type="ECO:0000256" key="2">
    <source>
        <dbReference type="ARBA" id="ARBA00005594"/>
    </source>
</evidence>
<dbReference type="InterPro" id="IPR008909">
    <property type="entry name" value="DALR_anticod-bd"/>
</dbReference>
<dbReference type="CDD" id="cd07956">
    <property type="entry name" value="Anticodon_Ia_Arg"/>
    <property type="match status" value="1"/>
</dbReference>
<dbReference type="PANTHER" id="PTHR11956:SF5">
    <property type="entry name" value="ARGININE--TRNA LIGASE, CYTOPLASMIC"/>
    <property type="match status" value="1"/>
</dbReference>
<comment type="caution">
    <text evidence="15">The sequence shown here is derived from an EMBL/GenBank/DDBJ whole genome shotgun (WGS) entry which is preliminary data.</text>
</comment>
<evidence type="ECO:0000256" key="5">
    <source>
        <dbReference type="ARBA" id="ARBA00022490"/>
    </source>
</evidence>
<evidence type="ECO:0000256" key="8">
    <source>
        <dbReference type="ARBA" id="ARBA00022840"/>
    </source>
</evidence>
<dbReference type="OrthoDB" id="68056at2759"/>
<dbReference type="InterPro" id="IPR001278">
    <property type="entry name" value="Arg-tRNA-ligase"/>
</dbReference>
<evidence type="ECO:0000256" key="7">
    <source>
        <dbReference type="ARBA" id="ARBA00022741"/>
    </source>
</evidence>
<evidence type="ECO:0000256" key="3">
    <source>
        <dbReference type="ARBA" id="ARBA00011245"/>
    </source>
</evidence>
<dbReference type="AlphaFoldDB" id="A0A9W7G3V0"/>
<evidence type="ECO:0000259" key="14">
    <source>
        <dbReference type="SMART" id="SM00836"/>
    </source>
</evidence>
<dbReference type="Gene3D" id="3.30.1360.70">
    <property type="entry name" value="Arginyl tRNA synthetase N-terminal domain"/>
    <property type="match status" value="1"/>
</dbReference>
<comment type="similarity">
    <text evidence="2 13">Belongs to the class-I aminoacyl-tRNA synthetase family.</text>
</comment>
<name>A0A9W7G3V0_9STRA</name>
<organism evidence="15 16">
    <name type="scientific">Triparma columacea</name>
    <dbReference type="NCBI Taxonomy" id="722753"/>
    <lineage>
        <taxon>Eukaryota</taxon>
        <taxon>Sar</taxon>
        <taxon>Stramenopiles</taxon>
        <taxon>Ochrophyta</taxon>
        <taxon>Bolidophyceae</taxon>
        <taxon>Parmales</taxon>
        <taxon>Triparmaceae</taxon>
        <taxon>Triparma</taxon>
    </lineage>
</organism>
<proteinExistence type="inferred from homology"/>
<gene>
    <name evidence="15" type="ORF">TrCOL_g4695</name>
</gene>
<comment type="subcellular location">
    <subcellularLocation>
        <location evidence="1">Cytoplasm</location>
    </subcellularLocation>
</comment>
<evidence type="ECO:0000256" key="4">
    <source>
        <dbReference type="ARBA" id="ARBA00012837"/>
    </source>
</evidence>
<dbReference type="PANTHER" id="PTHR11956">
    <property type="entry name" value="ARGINYL-TRNA SYNTHETASE"/>
    <property type="match status" value="1"/>
</dbReference>
<dbReference type="FunFam" id="3.40.50.620:FF:000116">
    <property type="entry name" value="Arginine--tRNA ligase"/>
    <property type="match status" value="1"/>
</dbReference>
<dbReference type="Pfam" id="PF03485">
    <property type="entry name" value="Arg_tRNA_synt_N"/>
    <property type="match status" value="1"/>
</dbReference>
<dbReference type="Gene3D" id="1.10.730.10">
    <property type="entry name" value="Isoleucyl-tRNA Synthetase, Domain 1"/>
    <property type="match status" value="1"/>
</dbReference>
<evidence type="ECO:0000256" key="9">
    <source>
        <dbReference type="ARBA" id="ARBA00022917"/>
    </source>
</evidence>
<keyword evidence="9 13" id="KW-0648">Protein biosynthesis</keyword>
<keyword evidence="5" id="KW-0963">Cytoplasm</keyword>
<dbReference type="GO" id="GO:0006420">
    <property type="term" value="P:arginyl-tRNA aminoacylation"/>
    <property type="evidence" value="ECO:0007669"/>
    <property type="project" value="InterPro"/>
</dbReference>
<comment type="subunit">
    <text evidence="3">Monomer.</text>
</comment>
<accession>A0A9W7G3V0</accession>
<dbReference type="InterPro" id="IPR036695">
    <property type="entry name" value="Arg-tRNA-synth_N_sf"/>
</dbReference>
<comment type="catalytic activity">
    <reaction evidence="12">
        <text>tRNA(Arg) + L-arginine + ATP = L-arginyl-tRNA(Arg) + AMP + diphosphate</text>
        <dbReference type="Rhea" id="RHEA:20301"/>
        <dbReference type="Rhea" id="RHEA-COMP:9658"/>
        <dbReference type="Rhea" id="RHEA-COMP:9673"/>
        <dbReference type="ChEBI" id="CHEBI:30616"/>
        <dbReference type="ChEBI" id="CHEBI:32682"/>
        <dbReference type="ChEBI" id="CHEBI:33019"/>
        <dbReference type="ChEBI" id="CHEBI:78442"/>
        <dbReference type="ChEBI" id="CHEBI:78513"/>
        <dbReference type="ChEBI" id="CHEBI:456215"/>
        <dbReference type="EC" id="6.1.1.19"/>
    </reaction>
</comment>
<sequence>MAMTKQLNMKPRDIASQIIENLPHKITEIMEPPSVAGPGFINLRFKSSYLSSAVRSMSLDPVRCSVPLTPSPHRIVVDYSSPNIAKEMHVGHLRSTIIGHTVANLLQFQGHDVVRLNHVGDWGTQFGMLVEHLKDTKPEVVEDGGDVDVGELVVVYKQAKKRFDEDDEFKNRAREGVVKLQGGDEESIKVWKKLCEKSSEEYGEIYSTLGITGLTERGESFYNPYLPSVVSDLLSSGLACESEGATVIWTSGVKDEGTPLLIRKSDGGYNYATTDLAAIRQRASVEKAKRIVYVTDSGQGKHFEGVFKAARDAGWLGECLVEHVGFGLVQGEDGKKFATRSGDTVKLKDLLNEAVERTEKDMKERKGGEELGEGEKETARIVGIGAVKYADLCLNRESNYKFSYSRMLSLQGNTAPYMLYARTRVCSIVRKAQGLTDDDTMVWPTPGGNVVLEEREEIELARHAVKFGDVVDQVGRDLYPNVLCDYLFELSQKFSAFYETCPVTQAPSEEVRESRLALAVVTNNVLVRGMDILGIEVVERM</sequence>
<dbReference type="PROSITE" id="PS00178">
    <property type="entry name" value="AA_TRNA_LIGASE_I"/>
    <property type="match status" value="1"/>
</dbReference>
<evidence type="ECO:0000313" key="15">
    <source>
        <dbReference type="EMBL" id="GMI31157.1"/>
    </source>
</evidence>
<protein>
    <recommendedName>
        <fullName evidence="4">arginine--tRNA ligase</fullName>
        <ecNumber evidence="4">6.1.1.19</ecNumber>
    </recommendedName>
    <alternativeName>
        <fullName evidence="11">Arginyl-tRNA synthetase</fullName>
    </alternativeName>
</protein>
<dbReference type="SUPFAM" id="SSF52374">
    <property type="entry name" value="Nucleotidylyl transferase"/>
    <property type="match status" value="1"/>
</dbReference>
<keyword evidence="16" id="KW-1185">Reference proteome</keyword>
<dbReference type="Pfam" id="PF00750">
    <property type="entry name" value="tRNA-synt_1d"/>
    <property type="match status" value="1"/>
</dbReference>
<keyword evidence="10 13" id="KW-0030">Aminoacyl-tRNA synthetase</keyword>
<evidence type="ECO:0000256" key="11">
    <source>
        <dbReference type="ARBA" id="ARBA00033033"/>
    </source>
</evidence>
<dbReference type="Gene3D" id="3.40.50.620">
    <property type="entry name" value="HUPs"/>
    <property type="match status" value="1"/>
</dbReference>
<dbReference type="SMART" id="SM00836">
    <property type="entry name" value="DALR_1"/>
    <property type="match status" value="1"/>
</dbReference>
<feature type="domain" description="DALR anticodon binding" evidence="14">
    <location>
        <begin position="418"/>
        <end position="541"/>
    </location>
</feature>
<dbReference type="HAMAP" id="MF_00123">
    <property type="entry name" value="Arg_tRNA_synth"/>
    <property type="match status" value="1"/>
</dbReference>
<evidence type="ECO:0000313" key="16">
    <source>
        <dbReference type="Proteomes" id="UP001165065"/>
    </source>
</evidence>
<keyword evidence="7 13" id="KW-0547">Nucleotide-binding</keyword>
<keyword evidence="6 13" id="KW-0436">Ligase</keyword>
<evidence type="ECO:0000256" key="13">
    <source>
        <dbReference type="RuleBase" id="RU363038"/>
    </source>
</evidence>
<dbReference type="GO" id="GO:0004814">
    <property type="term" value="F:arginine-tRNA ligase activity"/>
    <property type="evidence" value="ECO:0007669"/>
    <property type="project" value="UniProtKB-EC"/>
</dbReference>
<dbReference type="EC" id="6.1.1.19" evidence="4"/>
<keyword evidence="8 13" id="KW-0067">ATP-binding</keyword>
<dbReference type="InterPro" id="IPR005148">
    <property type="entry name" value="Arg-tRNA-synth_N"/>
</dbReference>
<dbReference type="GO" id="GO:0005524">
    <property type="term" value="F:ATP binding"/>
    <property type="evidence" value="ECO:0007669"/>
    <property type="project" value="UniProtKB-KW"/>
</dbReference>
<dbReference type="NCBIfam" id="TIGR00456">
    <property type="entry name" value="argS"/>
    <property type="match status" value="1"/>
</dbReference>